<reference evidence="1 2" key="1">
    <citation type="journal article" date="2011" name="Cell">
        <title>The monarch butterfly genome yields insights into long-distance migration.</title>
        <authorList>
            <person name="Zhan S."/>
            <person name="Merlin C."/>
            <person name="Boore J.L."/>
            <person name="Reppert S.M."/>
        </authorList>
    </citation>
    <scope>NUCLEOTIDE SEQUENCE [LARGE SCALE GENOMIC DNA]</scope>
    <source>
        <strain evidence="1">F-2</strain>
    </source>
</reference>
<dbReference type="EMBL" id="AGBW02012238">
    <property type="protein sequence ID" value="OWR45372.1"/>
    <property type="molecule type" value="Genomic_DNA"/>
</dbReference>
<evidence type="ECO:0000313" key="1">
    <source>
        <dbReference type="EMBL" id="OWR45372.1"/>
    </source>
</evidence>
<dbReference type="InParanoid" id="A0A212EV57"/>
<dbReference type="eggNOG" id="ENOG502T76H">
    <property type="taxonomic scope" value="Eukaryota"/>
</dbReference>
<keyword evidence="2" id="KW-1185">Reference proteome</keyword>
<sequence length="69" mass="7740">MCIGESCLSKCEGLACEARCRGNGCEASCRTFSCNYVINAKYGRGGSTWSDHYPQYDEKNIRNPNPMYE</sequence>
<comment type="caution">
    <text evidence="1">The sequence shown here is derived from an EMBL/GenBank/DDBJ whole genome shotgun (WGS) entry which is preliminary data.</text>
</comment>
<evidence type="ECO:0000313" key="2">
    <source>
        <dbReference type="Proteomes" id="UP000007151"/>
    </source>
</evidence>
<proteinExistence type="predicted"/>
<dbReference type="AlphaFoldDB" id="A0A212EV57"/>
<dbReference type="KEGG" id="dpl:KGM_204002"/>
<accession>A0A212EV57</accession>
<dbReference type="Proteomes" id="UP000007151">
    <property type="component" value="Unassembled WGS sequence"/>
</dbReference>
<gene>
    <name evidence="1" type="ORF">KGM_204002</name>
</gene>
<name>A0A212EV57_DANPL</name>
<protein>
    <submittedName>
        <fullName evidence="1">Seminal fluid protein HACP043</fullName>
    </submittedName>
</protein>
<organism evidence="1 2">
    <name type="scientific">Danaus plexippus plexippus</name>
    <dbReference type="NCBI Taxonomy" id="278856"/>
    <lineage>
        <taxon>Eukaryota</taxon>
        <taxon>Metazoa</taxon>
        <taxon>Ecdysozoa</taxon>
        <taxon>Arthropoda</taxon>
        <taxon>Hexapoda</taxon>
        <taxon>Insecta</taxon>
        <taxon>Pterygota</taxon>
        <taxon>Neoptera</taxon>
        <taxon>Endopterygota</taxon>
        <taxon>Lepidoptera</taxon>
        <taxon>Glossata</taxon>
        <taxon>Ditrysia</taxon>
        <taxon>Papilionoidea</taxon>
        <taxon>Nymphalidae</taxon>
        <taxon>Danainae</taxon>
        <taxon>Danaini</taxon>
        <taxon>Danaina</taxon>
        <taxon>Danaus</taxon>
        <taxon>Danaus</taxon>
    </lineage>
</organism>